<reference evidence="2 3" key="1">
    <citation type="submission" date="2016-09" db="EMBL/GenBank/DDBJ databases">
        <authorList>
            <person name="Capua I."/>
            <person name="De Benedictis P."/>
            <person name="Joannis T."/>
            <person name="Lombin L.H."/>
            <person name="Cattoli G."/>
        </authorList>
    </citation>
    <scope>NUCLEOTIDE SEQUENCE [LARGE SCALE GENOMIC DNA]</scope>
    <source>
        <strain evidence="2 3">A7P-90m</strain>
    </source>
</reference>
<dbReference type="SUPFAM" id="SSF88946">
    <property type="entry name" value="Sigma2 domain of RNA polymerase sigma factors"/>
    <property type="match status" value="1"/>
</dbReference>
<keyword evidence="3" id="KW-1185">Reference proteome</keyword>
<organism evidence="2 3">
    <name type="scientific">Williamwhitmania taraxaci</name>
    <dbReference type="NCBI Taxonomy" id="1640674"/>
    <lineage>
        <taxon>Bacteria</taxon>
        <taxon>Pseudomonadati</taxon>
        <taxon>Bacteroidota</taxon>
        <taxon>Bacteroidia</taxon>
        <taxon>Bacteroidales</taxon>
        <taxon>Williamwhitmaniaceae</taxon>
        <taxon>Williamwhitmania</taxon>
    </lineage>
</organism>
<dbReference type="OrthoDB" id="1116697at2"/>
<dbReference type="EMBL" id="FMYP01000053">
    <property type="protein sequence ID" value="SDC81433.1"/>
    <property type="molecule type" value="Genomic_DNA"/>
</dbReference>
<proteinExistence type="predicted"/>
<protein>
    <submittedName>
        <fullName evidence="2">RNA polymerase sigma factor, sigma-70 family</fullName>
    </submittedName>
</protein>
<evidence type="ECO:0000313" key="2">
    <source>
        <dbReference type="EMBL" id="SDC81433.1"/>
    </source>
</evidence>
<dbReference type="GO" id="GO:0006352">
    <property type="term" value="P:DNA-templated transcription initiation"/>
    <property type="evidence" value="ECO:0007669"/>
    <property type="project" value="InterPro"/>
</dbReference>
<dbReference type="RefSeq" id="WP_092439626.1">
    <property type="nucleotide sequence ID" value="NZ_FMYP01000053.1"/>
</dbReference>
<dbReference type="STRING" id="1640674.SAMN05216323_105317"/>
<dbReference type="Proteomes" id="UP000199452">
    <property type="component" value="Unassembled WGS sequence"/>
</dbReference>
<accession>A0A1G6PMM6</accession>
<sequence length="195" mass="22788">MAEYSNAELLNGILGQNSDALRHLYKKFLPLVSTMIKNLHGHESDANDIFQEAIIIYYRRAKAGEIDKSMPVLPYLMSTCRIIWIKTSRDRQKENVIELDEQEIIDETSIYEAYRENKRKDLFYKHFKLLSKDCQNTLKAFFAGQSFAEMSTKLKISSEDFARRRKYLCKESLVKSIKSDHLFKEITALDGNEPF</sequence>
<dbReference type="InterPro" id="IPR007627">
    <property type="entry name" value="RNA_pol_sigma70_r2"/>
</dbReference>
<name>A0A1G6PMM6_9BACT</name>
<dbReference type="AlphaFoldDB" id="A0A1G6PMM6"/>
<dbReference type="InterPro" id="IPR013325">
    <property type="entry name" value="RNA_pol_sigma_r2"/>
</dbReference>
<gene>
    <name evidence="2" type="ORF">SAMN05216323_105317</name>
</gene>
<evidence type="ECO:0000259" key="1">
    <source>
        <dbReference type="Pfam" id="PF04542"/>
    </source>
</evidence>
<feature type="domain" description="RNA polymerase sigma-70 region 2" evidence="1">
    <location>
        <begin position="24"/>
        <end position="93"/>
    </location>
</feature>
<dbReference type="GO" id="GO:0003700">
    <property type="term" value="F:DNA-binding transcription factor activity"/>
    <property type="evidence" value="ECO:0007669"/>
    <property type="project" value="InterPro"/>
</dbReference>
<dbReference type="Gene3D" id="1.10.1740.10">
    <property type="match status" value="1"/>
</dbReference>
<dbReference type="InterPro" id="IPR014284">
    <property type="entry name" value="RNA_pol_sigma-70_dom"/>
</dbReference>
<evidence type="ECO:0000313" key="3">
    <source>
        <dbReference type="Proteomes" id="UP000199452"/>
    </source>
</evidence>
<dbReference type="NCBIfam" id="TIGR02937">
    <property type="entry name" value="sigma70-ECF"/>
    <property type="match status" value="1"/>
</dbReference>
<dbReference type="Pfam" id="PF04542">
    <property type="entry name" value="Sigma70_r2"/>
    <property type="match status" value="1"/>
</dbReference>